<dbReference type="Gene3D" id="1.20.1540.10">
    <property type="entry name" value="Rhomboid-like"/>
    <property type="match status" value="1"/>
</dbReference>
<dbReference type="STRING" id="1640674.SAMN05216323_102447"/>
<evidence type="ECO:0000259" key="8">
    <source>
        <dbReference type="Pfam" id="PF01694"/>
    </source>
</evidence>
<dbReference type="GO" id="GO:0016020">
    <property type="term" value="C:membrane"/>
    <property type="evidence" value="ECO:0007669"/>
    <property type="project" value="UniProtKB-SubCell"/>
</dbReference>
<dbReference type="PANTHER" id="PTHR43731">
    <property type="entry name" value="RHOMBOID PROTEASE"/>
    <property type="match status" value="1"/>
</dbReference>
<keyword evidence="3 7" id="KW-0812">Transmembrane</keyword>
<feature type="transmembrane region" description="Helical" evidence="7">
    <location>
        <begin position="42"/>
        <end position="69"/>
    </location>
</feature>
<keyword evidence="5 7" id="KW-1133">Transmembrane helix</keyword>
<dbReference type="GO" id="GO:0004252">
    <property type="term" value="F:serine-type endopeptidase activity"/>
    <property type="evidence" value="ECO:0007669"/>
    <property type="project" value="InterPro"/>
</dbReference>
<dbReference type="EMBL" id="FMYP01000024">
    <property type="protein sequence ID" value="SDC29252.1"/>
    <property type="molecule type" value="Genomic_DNA"/>
</dbReference>
<feature type="transmembrane region" description="Helical" evidence="7">
    <location>
        <begin position="89"/>
        <end position="108"/>
    </location>
</feature>
<dbReference type="InterPro" id="IPR022764">
    <property type="entry name" value="Peptidase_S54_rhomboid_dom"/>
</dbReference>
<comment type="subcellular location">
    <subcellularLocation>
        <location evidence="1">Membrane</location>
        <topology evidence="1">Multi-pass membrane protein</topology>
    </subcellularLocation>
</comment>
<dbReference type="Proteomes" id="UP000199452">
    <property type="component" value="Unassembled WGS sequence"/>
</dbReference>
<feature type="transmembrane region" description="Helical" evidence="7">
    <location>
        <begin position="115"/>
        <end position="136"/>
    </location>
</feature>
<feature type="transmembrane region" description="Helical" evidence="7">
    <location>
        <begin position="183"/>
        <end position="203"/>
    </location>
</feature>
<evidence type="ECO:0000313" key="9">
    <source>
        <dbReference type="EMBL" id="SDC29252.1"/>
    </source>
</evidence>
<keyword evidence="4" id="KW-0378">Hydrolase</keyword>
<feature type="transmembrane region" description="Helical" evidence="7">
    <location>
        <begin position="6"/>
        <end position="21"/>
    </location>
</feature>
<dbReference type="OrthoDB" id="9807874at2"/>
<keyword evidence="6 7" id="KW-0472">Membrane</keyword>
<evidence type="ECO:0000256" key="1">
    <source>
        <dbReference type="ARBA" id="ARBA00004141"/>
    </source>
</evidence>
<dbReference type="AlphaFoldDB" id="A0A1G6KDS4"/>
<protein>
    <submittedName>
        <fullName evidence="9">Membrane associated serine protease, rhomboid family</fullName>
    </submittedName>
</protein>
<evidence type="ECO:0000256" key="5">
    <source>
        <dbReference type="ARBA" id="ARBA00022989"/>
    </source>
</evidence>
<evidence type="ECO:0000256" key="2">
    <source>
        <dbReference type="ARBA" id="ARBA00009045"/>
    </source>
</evidence>
<dbReference type="Pfam" id="PF01694">
    <property type="entry name" value="Rhomboid"/>
    <property type="match status" value="1"/>
</dbReference>
<dbReference type="RefSeq" id="WP_092437751.1">
    <property type="nucleotide sequence ID" value="NZ_FMYP01000024.1"/>
</dbReference>
<evidence type="ECO:0000256" key="3">
    <source>
        <dbReference type="ARBA" id="ARBA00022692"/>
    </source>
</evidence>
<evidence type="ECO:0000256" key="6">
    <source>
        <dbReference type="ARBA" id="ARBA00023136"/>
    </source>
</evidence>
<evidence type="ECO:0000313" key="10">
    <source>
        <dbReference type="Proteomes" id="UP000199452"/>
    </source>
</evidence>
<feature type="domain" description="Peptidase S54 rhomboid" evidence="8">
    <location>
        <begin position="40"/>
        <end position="193"/>
    </location>
</feature>
<dbReference type="PANTHER" id="PTHR43731:SF14">
    <property type="entry name" value="PRESENILIN-ASSOCIATED RHOMBOID-LIKE PROTEIN, MITOCHONDRIAL"/>
    <property type="match status" value="1"/>
</dbReference>
<feature type="transmembrane region" description="Helical" evidence="7">
    <location>
        <begin position="142"/>
        <end position="162"/>
    </location>
</feature>
<dbReference type="SUPFAM" id="SSF144091">
    <property type="entry name" value="Rhomboid-like"/>
    <property type="match status" value="1"/>
</dbReference>
<evidence type="ECO:0000256" key="7">
    <source>
        <dbReference type="SAM" id="Phobius"/>
    </source>
</evidence>
<keyword evidence="10" id="KW-1185">Reference proteome</keyword>
<reference evidence="9 10" key="1">
    <citation type="submission" date="2016-09" db="EMBL/GenBank/DDBJ databases">
        <authorList>
            <person name="Capua I."/>
            <person name="De Benedictis P."/>
            <person name="Joannis T."/>
            <person name="Lombin L.H."/>
            <person name="Cattoli G."/>
        </authorList>
    </citation>
    <scope>NUCLEOTIDE SEQUENCE [LARGE SCALE GENOMIC DNA]</scope>
    <source>
        <strain evidence="9 10">A7P-90m</strain>
    </source>
</reference>
<dbReference type="GO" id="GO:0006508">
    <property type="term" value="P:proteolysis"/>
    <property type="evidence" value="ECO:0007669"/>
    <property type="project" value="UniProtKB-KW"/>
</dbReference>
<gene>
    <name evidence="9" type="ORF">SAMN05216323_102447</name>
</gene>
<keyword evidence="9" id="KW-0645">Protease</keyword>
<accession>A0A1G6KDS4</accession>
<comment type="similarity">
    <text evidence="2">Belongs to the peptidase S54 family.</text>
</comment>
<sequence>MISITLIILIVTIAISYWGLTNKEVFNKLSLIPYRTIHKKEYYRVFTHAFLHADYMHLGVNMFVFYSFGTYVENIFNQLQENGVIRSAAVTYLTLYIGGIVIATLTSIKKHKDNPYYVSIGASGAVSAVVFTSIFFAPWQMLYFFFVIPIPGIVFGVLYLLYTTYMSKKSGDNINHDAHLTGALFGFLFPLLINPKLFLYFLAALGL</sequence>
<organism evidence="9 10">
    <name type="scientific">Williamwhitmania taraxaci</name>
    <dbReference type="NCBI Taxonomy" id="1640674"/>
    <lineage>
        <taxon>Bacteria</taxon>
        <taxon>Pseudomonadati</taxon>
        <taxon>Bacteroidota</taxon>
        <taxon>Bacteroidia</taxon>
        <taxon>Bacteroidales</taxon>
        <taxon>Williamwhitmaniaceae</taxon>
        <taxon>Williamwhitmania</taxon>
    </lineage>
</organism>
<dbReference type="InterPro" id="IPR050925">
    <property type="entry name" value="Rhomboid_protease_S54"/>
</dbReference>
<name>A0A1G6KDS4_9BACT</name>
<proteinExistence type="inferred from homology"/>
<evidence type="ECO:0000256" key="4">
    <source>
        <dbReference type="ARBA" id="ARBA00022801"/>
    </source>
</evidence>
<dbReference type="InterPro" id="IPR035952">
    <property type="entry name" value="Rhomboid-like_sf"/>
</dbReference>